<comment type="caution">
    <text evidence="5">The sequence shown here is derived from an EMBL/GenBank/DDBJ whole genome shotgun (WGS) entry which is preliminary data.</text>
</comment>
<dbReference type="SMART" id="SM00342">
    <property type="entry name" value="HTH_ARAC"/>
    <property type="match status" value="1"/>
</dbReference>
<dbReference type="PANTHER" id="PTHR46796:SF13">
    <property type="entry name" value="HTH-TYPE TRANSCRIPTIONAL ACTIVATOR RHAS"/>
    <property type="match status" value="1"/>
</dbReference>
<dbReference type="AlphaFoldDB" id="A0A918F4T5"/>
<dbReference type="PANTHER" id="PTHR46796">
    <property type="entry name" value="HTH-TYPE TRANSCRIPTIONAL ACTIVATOR RHAS-RELATED"/>
    <property type="match status" value="1"/>
</dbReference>
<accession>A0A918F4T5</accession>
<dbReference type="InterPro" id="IPR018060">
    <property type="entry name" value="HTH_AraC"/>
</dbReference>
<dbReference type="Gene3D" id="1.10.10.60">
    <property type="entry name" value="Homeodomain-like"/>
    <property type="match status" value="2"/>
</dbReference>
<keyword evidence="3" id="KW-0804">Transcription</keyword>
<evidence type="ECO:0000313" key="5">
    <source>
        <dbReference type="EMBL" id="GGR01306.1"/>
    </source>
</evidence>
<dbReference type="InterPro" id="IPR050204">
    <property type="entry name" value="AraC_XylS_family_regulators"/>
</dbReference>
<dbReference type="Gene3D" id="2.60.120.10">
    <property type="entry name" value="Jelly Rolls"/>
    <property type="match status" value="1"/>
</dbReference>
<name>A0A918F4T5_9DEIO</name>
<dbReference type="EMBL" id="BMQL01000004">
    <property type="protein sequence ID" value="GGR01306.1"/>
    <property type="molecule type" value="Genomic_DNA"/>
</dbReference>
<keyword evidence="6" id="KW-1185">Reference proteome</keyword>
<reference evidence="5" key="2">
    <citation type="submission" date="2020-09" db="EMBL/GenBank/DDBJ databases">
        <authorList>
            <person name="Sun Q."/>
            <person name="Ohkuma M."/>
        </authorList>
    </citation>
    <scope>NUCLEOTIDE SEQUENCE</scope>
    <source>
        <strain evidence="5">JCM 31311</strain>
    </source>
</reference>
<organism evidence="5 6">
    <name type="scientific">Deinococcus ruber</name>
    <dbReference type="NCBI Taxonomy" id="1848197"/>
    <lineage>
        <taxon>Bacteria</taxon>
        <taxon>Thermotogati</taxon>
        <taxon>Deinococcota</taxon>
        <taxon>Deinococci</taxon>
        <taxon>Deinococcales</taxon>
        <taxon>Deinococcaceae</taxon>
        <taxon>Deinococcus</taxon>
    </lineage>
</organism>
<evidence type="ECO:0000256" key="2">
    <source>
        <dbReference type="ARBA" id="ARBA00023125"/>
    </source>
</evidence>
<evidence type="ECO:0000256" key="3">
    <source>
        <dbReference type="ARBA" id="ARBA00023163"/>
    </source>
</evidence>
<dbReference type="SUPFAM" id="SSF46689">
    <property type="entry name" value="Homeodomain-like"/>
    <property type="match status" value="2"/>
</dbReference>
<keyword evidence="2" id="KW-0238">DNA-binding</keyword>
<dbReference type="RefSeq" id="WP_189088679.1">
    <property type="nucleotide sequence ID" value="NZ_BMQL01000004.1"/>
</dbReference>
<sequence length="280" mass="31128">MSSVPVQLPELRREGFGWRVWSGPALCMPHAHQHDEIEINVVRSGVLEYLWGGEVHRLEAGQVGLFWGARPHRLLSASPGSVLSWLTLPTTRFQRFVLPAALREAVWSGKLLVASEQAMTAALFDQWQHDPADEEHQVTAELEVQAWLRRFALRAQVPAAARLADRTGGAAWDHALSLARRIQQDFAQPLQVQSLAAELGLHPNYVSGVFRKVFGVSLREYLMRCRLAQAQHLLIASELSVLDVALESGFGSTSRFFAAFAERHGCSPRAYRTAHRGQGG</sequence>
<dbReference type="Proteomes" id="UP000603865">
    <property type="component" value="Unassembled WGS sequence"/>
</dbReference>
<evidence type="ECO:0000313" key="6">
    <source>
        <dbReference type="Proteomes" id="UP000603865"/>
    </source>
</evidence>
<dbReference type="GO" id="GO:0003700">
    <property type="term" value="F:DNA-binding transcription factor activity"/>
    <property type="evidence" value="ECO:0007669"/>
    <property type="project" value="InterPro"/>
</dbReference>
<protein>
    <submittedName>
        <fullName evidence="5">AraC family transcriptional regulator</fullName>
    </submittedName>
</protein>
<dbReference type="InterPro" id="IPR011051">
    <property type="entry name" value="RmlC_Cupin_sf"/>
</dbReference>
<dbReference type="Pfam" id="PF12833">
    <property type="entry name" value="HTH_18"/>
    <property type="match status" value="1"/>
</dbReference>
<dbReference type="PROSITE" id="PS00041">
    <property type="entry name" value="HTH_ARAC_FAMILY_1"/>
    <property type="match status" value="1"/>
</dbReference>
<dbReference type="InterPro" id="IPR009057">
    <property type="entry name" value="Homeodomain-like_sf"/>
</dbReference>
<dbReference type="PROSITE" id="PS01124">
    <property type="entry name" value="HTH_ARAC_FAMILY_2"/>
    <property type="match status" value="1"/>
</dbReference>
<dbReference type="InterPro" id="IPR018062">
    <property type="entry name" value="HTH_AraC-typ_CS"/>
</dbReference>
<evidence type="ECO:0000259" key="4">
    <source>
        <dbReference type="PROSITE" id="PS01124"/>
    </source>
</evidence>
<dbReference type="GO" id="GO:0043565">
    <property type="term" value="F:sequence-specific DNA binding"/>
    <property type="evidence" value="ECO:0007669"/>
    <property type="project" value="InterPro"/>
</dbReference>
<dbReference type="SUPFAM" id="SSF51182">
    <property type="entry name" value="RmlC-like cupins"/>
    <property type="match status" value="1"/>
</dbReference>
<keyword evidence="1" id="KW-0805">Transcription regulation</keyword>
<reference evidence="5" key="1">
    <citation type="journal article" date="2014" name="Int. J. Syst. Evol. Microbiol.">
        <title>Complete genome sequence of Corynebacterium casei LMG S-19264T (=DSM 44701T), isolated from a smear-ripened cheese.</title>
        <authorList>
            <consortium name="US DOE Joint Genome Institute (JGI-PGF)"/>
            <person name="Walter F."/>
            <person name="Albersmeier A."/>
            <person name="Kalinowski J."/>
            <person name="Ruckert C."/>
        </authorList>
    </citation>
    <scope>NUCLEOTIDE SEQUENCE</scope>
    <source>
        <strain evidence="5">JCM 31311</strain>
    </source>
</reference>
<feature type="domain" description="HTH araC/xylS-type" evidence="4">
    <location>
        <begin position="176"/>
        <end position="274"/>
    </location>
</feature>
<gene>
    <name evidence="5" type="primary">melR</name>
    <name evidence="5" type="ORF">GCM10008957_12860</name>
</gene>
<proteinExistence type="predicted"/>
<dbReference type="InterPro" id="IPR014710">
    <property type="entry name" value="RmlC-like_jellyroll"/>
</dbReference>
<evidence type="ECO:0000256" key="1">
    <source>
        <dbReference type="ARBA" id="ARBA00023015"/>
    </source>
</evidence>